<accession>A0A645G2M1</accession>
<evidence type="ECO:0000313" key="2">
    <source>
        <dbReference type="EMBL" id="MPN21117.1"/>
    </source>
</evidence>
<comment type="caution">
    <text evidence="2">The sequence shown here is derived from an EMBL/GenBank/DDBJ whole genome shotgun (WGS) entry which is preliminary data.</text>
</comment>
<reference evidence="2" key="1">
    <citation type="submission" date="2019-08" db="EMBL/GenBank/DDBJ databases">
        <authorList>
            <person name="Kucharzyk K."/>
            <person name="Murdoch R.W."/>
            <person name="Higgins S."/>
            <person name="Loffler F."/>
        </authorList>
    </citation>
    <scope>NUCLEOTIDE SEQUENCE</scope>
</reference>
<feature type="coiled-coil region" evidence="1">
    <location>
        <begin position="29"/>
        <end position="63"/>
    </location>
</feature>
<gene>
    <name evidence="2" type="ORF">SDC9_168496</name>
</gene>
<name>A0A645G2M1_9ZZZZ</name>
<dbReference type="EMBL" id="VSSQ01069017">
    <property type="protein sequence ID" value="MPN21117.1"/>
    <property type="molecule type" value="Genomic_DNA"/>
</dbReference>
<keyword evidence="1" id="KW-0175">Coiled coil</keyword>
<proteinExistence type="predicted"/>
<organism evidence="2">
    <name type="scientific">bioreactor metagenome</name>
    <dbReference type="NCBI Taxonomy" id="1076179"/>
    <lineage>
        <taxon>unclassified sequences</taxon>
        <taxon>metagenomes</taxon>
        <taxon>ecological metagenomes</taxon>
    </lineage>
</organism>
<protein>
    <submittedName>
        <fullName evidence="2">Uncharacterized protein</fullName>
    </submittedName>
</protein>
<dbReference type="AlphaFoldDB" id="A0A645G2M1"/>
<sequence>MHIVSNTFSDNSSALYNNYTINNPIERIVQLYDEKVELYERMLKSEQEKVALLEELLRNESAARAGGLK</sequence>
<evidence type="ECO:0000256" key="1">
    <source>
        <dbReference type="SAM" id="Coils"/>
    </source>
</evidence>